<dbReference type="EMBL" id="OA882489">
    <property type="protein sequence ID" value="CAD7275626.1"/>
    <property type="molecule type" value="Genomic_DNA"/>
</dbReference>
<evidence type="ECO:0000313" key="16">
    <source>
        <dbReference type="EMBL" id="CAD7275626.1"/>
    </source>
</evidence>
<evidence type="ECO:0000256" key="4">
    <source>
        <dbReference type="ARBA" id="ARBA00005093"/>
    </source>
</evidence>
<dbReference type="UniPathway" id="UPA00862"/>
<comment type="pathway">
    <text evidence="3">Glycan metabolism; heparin biosynthesis.</text>
</comment>
<dbReference type="InterPro" id="IPR059154">
    <property type="entry name" value="Glce_b_sandwich"/>
</dbReference>
<dbReference type="AlphaFoldDB" id="A0A7R9GC62"/>
<protein>
    <recommendedName>
        <fullName evidence="6">heparosan-N-sulfate-glucuronate 5-epimerase</fullName>
        <ecNumber evidence="6">5.1.3.17</ecNumber>
    </recommendedName>
</protein>
<dbReference type="EC" id="5.1.3.17" evidence="6"/>
<keyword evidence="9" id="KW-1133">Transmembrane helix</keyword>
<evidence type="ECO:0000256" key="6">
    <source>
        <dbReference type="ARBA" id="ARBA00012087"/>
    </source>
</evidence>
<dbReference type="Pfam" id="PF21174">
    <property type="entry name" value="Glce_b_sandwich"/>
    <property type="match status" value="1"/>
</dbReference>
<dbReference type="OrthoDB" id="5914444at2759"/>
<accession>A0A7R9GC62</accession>
<dbReference type="GO" id="GO:0030210">
    <property type="term" value="P:heparin proteoglycan biosynthetic process"/>
    <property type="evidence" value="ECO:0007669"/>
    <property type="project" value="UniProtKB-UniPathway"/>
</dbReference>
<evidence type="ECO:0000256" key="5">
    <source>
        <dbReference type="ARBA" id="ARBA00005584"/>
    </source>
</evidence>
<name>A0A7R9GC62_9CRUS</name>
<dbReference type="Proteomes" id="UP000678499">
    <property type="component" value="Unassembled WGS sequence"/>
</dbReference>
<proteinExistence type="inferred from homology"/>
<comment type="catalytic activity">
    <reaction evidence="1">
        <text>[heparosan-N-sulfate](n) = [heparan-N-sulfate](n)</text>
        <dbReference type="Rhea" id="RHEA:20197"/>
        <dbReference type="Rhea" id="RHEA-COMP:9556"/>
        <dbReference type="Rhea" id="RHEA-COMP:9557"/>
        <dbReference type="ChEBI" id="CHEBI:58041"/>
        <dbReference type="ChEBI" id="CHEBI:58287"/>
        <dbReference type="EC" id="5.1.3.17"/>
    </reaction>
</comment>
<dbReference type="EMBL" id="CAJPEX010000452">
    <property type="protein sequence ID" value="CAG0915778.1"/>
    <property type="molecule type" value="Genomic_DNA"/>
</dbReference>
<dbReference type="InterPro" id="IPR039721">
    <property type="entry name" value="C5-epimerase"/>
</dbReference>
<evidence type="ECO:0000256" key="1">
    <source>
        <dbReference type="ARBA" id="ARBA00000434"/>
    </source>
</evidence>
<dbReference type="GO" id="GO:0005794">
    <property type="term" value="C:Golgi apparatus"/>
    <property type="evidence" value="ECO:0007669"/>
    <property type="project" value="TreeGrafter"/>
</dbReference>
<reference evidence="16" key="1">
    <citation type="submission" date="2020-11" db="EMBL/GenBank/DDBJ databases">
        <authorList>
            <person name="Tran Van P."/>
        </authorList>
    </citation>
    <scope>NUCLEOTIDE SEQUENCE</scope>
</reference>
<organism evidence="16">
    <name type="scientific">Notodromas monacha</name>
    <dbReference type="NCBI Taxonomy" id="399045"/>
    <lineage>
        <taxon>Eukaryota</taxon>
        <taxon>Metazoa</taxon>
        <taxon>Ecdysozoa</taxon>
        <taxon>Arthropoda</taxon>
        <taxon>Crustacea</taxon>
        <taxon>Oligostraca</taxon>
        <taxon>Ostracoda</taxon>
        <taxon>Podocopa</taxon>
        <taxon>Podocopida</taxon>
        <taxon>Cypridocopina</taxon>
        <taxon>Cypridoidea</taxon>
        <taxon>Cyprididae</taxon>
        <taxon>Notodromas</taxon>
    </lineage>
</organism>
<evidence type="ECO:0000256" key="3">
    <source>
        <dbReference type="ARBA" id="ARBA00004841"/>
    </source>
</evidence>
<feature type="compositionally biased region" description="Polar residues" evidence="13">
    <location>
        <begin position="233"/>
        <end position="243"/>
    </location>
</feature>
<dbReference type="GO" id="GO:0015012">
    <property type="term" value="P:heparan sulfate proteoglycan biosynthetic process"/>
    <property type="evidence" value="ECO:0007669"/>
    <property type="project" value="InterPro"/>
</dbReference>
<dbReference type="PANTHER" id="PTHR13174">
    <property type="entry name" value="D-GLUCURONYL C5-EPIMERASE"/>
    <property type="match status" value="1"/>
</dbReference>
<evidence type="ECO:0000256" key="12">
    <source>
        <dbReference type="ARBA" id="ARBA00037847"/>
    </source>
</evidence>
<evidence type="ECO:0000256" key="13">
    <source>
        <dbReference type="SAM" id="MobiDB-lite"/>
    </source>
</evidence>
<evidence type="ECO:0000313" key="17">
    <source>
        <dbReference type="Proteomes" id="UP000678499"/>
    </source>
</evidence>
<evidence type="ECO:0000259" key="14">
    <source>
        <dbReference type="Pfam" id="PF06662"/>
    </source>
</evidence>
<keyword evidence="7" id="KW-0812">Transmembrane</keyword>
<keyword evidence="17" id="KW-1185">Reference proteome</keyword>
<sequence>MRKTEVSGKLVEGTDPHFKWSHSYSSVFYSKVPYDPTGPMAWFQNYDVEVRDRVKAVSAKEGVPVSVQWSTSGYFYPIQIAQFALSHYSKHFTEIGAEKPRETVYFDGEDKQGSWKIPDSAHVERLYDAVSSNHYVEFNVKAKENADLSLEPSSDLILKLDLYSASNTSIFVKLEDRGKPYYLVYTTALEDVIRVEDNRVIYGMGRESEGKWIRFVRDLGKDLQKGYAPPNLNPSSGARNKSNASHRKKIKFKRTALKPIMLSIRGQGKLDNVTLVSSGHMETFFTAADWFVKVQDRKGGWSVPVQRRMANGALKLEPGWYSAMAQGQALSVLARAYHSSGEQKYADAAGSGLDLFGVPSGSGGVRAEFLGKFAWFEEYPTTPSSFVLNGFMYALMGLYDAAEILPEPAASRASRLYKEGMDSLKAMLPLFDTGSGSVYDLRHMTLAESGVPPNLARWDYHATHINQLLLLGSVDPDPGVLNSVAKRWIGYMSGKRAPHN</sequence>
<evidence type="ECO:0000256" key="7">
    <source>
        <dbReference type="ARBA" id="ARBA00022692"/>
    </source>
</evidence>
<evidence type="ECO:0000259" key="15">
    <source>
        <dbReference type="Pfam" id="PF21174"/>
    </source>
</evidence>
<feature type="domain" description="D-glucuronyl C5-epimerase beta-sandwich" evidence="15">
    <location>
        <begin position="136"/>
        <end position="231"/>
    </location>
</feature>
<evidence type="ECO:0000256" key="8">
    <source>
        <dbReference type="ARBA" id="ARBA00022968"/>
    </source>
</evidence>
<evidence type="ECO:0000256" key="11">
    <source>
        <dbReference type="ARBA" id="ARBA00023235"/>
    </source>
</evidence>
<feature type="domain" description="D-glucuronyl C5-epimerase C-terminal" evidence="14">
    <location>
        <begin position="295"/>
        <end position="489"/>
    </location>
</feature>
<keyword evidence="8" id="KW-0735">Signal-anchor</keyword>
<evidence type="ECO:0000256" key="9">
    <source>
        <dbReference type="ARBA" id="ARBA00022989"/>
    </source>
</evidence>
<feature type="region of interest" description="Disordered" evidence="13">
    <location>
        <begin position="226"/>
        <end position="246"/>
    </location>
</feature>
<dbReference type="InterPro" id="IPR010598">
    <property type="entry name" value="C5-epim_C"/>
</dbReference>
<dbReference type="PANTHER" id="PTHR13174:SF3">
    <property type="entry name" value="D-GLUCURONYL C5-EPIMERASE"/>
    <property type="match status" value="1"/>
</dbReference>
<dbReference type="Pfam" id="PF06662">
    <property type="entry name" value="C5-epim_C"/>
    <property type="match status" value="1"/>
</dbReference>
<keyword evidence="11" id="KW-0413">Isomerase</keyword>
<keyword evidence="10" id="KW-0472">Membrane</keyword>
<dbReference type="GO" id="GO:0047464">
    <property type="term" value="F:heparosan-N-sulfate-glucuronate 5-epimerase activity"/>
    <property type="evidence" value="ECO:0007669"/>
    <property type="project" value="UniProtKB-EC"/>
</dbReference>
<comment type="pathway">
    <text evidence="4">Glycan metabolism; heparan sulfate biosynthesis.</text>
</comment>
<comment type="similarity">
    <text evidence="5">Belongs to the D-glucuronyl C5-epimerase family.</text>
</comment>
<evidence type="ECO:0000256" key="2">
    <source>
        <dbReference type="ARBA" id="ARBA00004606"/>
    </source>
</evidence>
<evidence type="ECO:0000256" key="10">
    <source>
        <dbReference type="ARBA" id="ARBA00023136"/>
    </source>
</evidence>
<comment type="subcellular location">
    <subcellularLocation>
        <location evidence="12">Endomembrane system</location>
        <topology evidence="12">Single-pass membrane protein</topology>
    </subcellularLocation>
    <subcellularLocation>
        <location evidence="2">Membrane</location>
        <topology evidence="2">Single-pass type II membrane protein</topology>
    </subcellularLocation>
</comment>
<gene>
    <name evidence="16" type="ORF">NMOB1V02_LOCUS3415</name>
</gene>